<proteinExistence type="predicted"/>
<evidence type="ECO:0000313" key="3">
    <source>
        <dbReference type="Proteomes" id="UP000266622"/>
    </source>
</evidence>
<accession>A0A397WN58</accession>
<dbReference type="AlphaFoldDB" id="A0A397WN58"/>
<comment type="caution">
    <text evidence="2">The sequence shown here is derived from an EMBL/GenBank/DDBJ whole genome shotgun (WGS) entry which is preliminary data.</text>
</comment>
<organism evidence="2 3">
    <name type="scientific">Candidatus Nanoclepta minutus</name>
    <dbReference type="NCBI Taxonomy" id="1940235"/>
    <lineage>
        <taxon>Archaea</taxon>
        <taxon>Nanobdellota</taxon>
        <taxon>Candidatus Nanoclepta</taxon>
    </lineage>
</organism>
<evidence type="ECO:0000313" key="2">
    <source>
        <dbReference type="EMBL" id="RIB35505.1"/>
    </source>
</evidence>
<dbReference type="EMBL" id="MWMI01000001">
    <property type="protein sequence ID" value="RIB35505.1"/>
    <property type="molecule type" value="Genomic_DNA"/>
</dbReference>
<keyword evidence="1" id="KW-0472">Membrane</keyword>
<dbReference type="Proteomes" id="UP000266622">
    <property type="component" value="Unassembled WGS sequence"/>
</dbReference>
<name>A0A397WN58_9ARCH</name>
<keyword evidence="1" id="KW-0812">Transmembrane</keyword>
<evidence type="ECO:0000256" key="1">
    <source>
        <dbReference type="SAM" id="Phobius"/>
    </source>
</evidence>
<gene>
    <name evidence="2" type="ORF">BXU00_00115</name>
</gene>
<keyword evidence="1" id="KW-1133">Transmembrane helix</keyword>
<reference evidence="2 3" key="1">
    <citation type="journal article" date="2018" name="Syst. Appl. Microbiol.">
        <title>A new symbiotic nanoarchaeote (Candidatus Nanoclepta minutus) and its host (Zestosphaera tikiterensis gen. nov., sp. nov.) from a New Zealand hot spring.</title>
        <authorList>
            <person name="St John E."/>
            <person name="Liu Y."/>
            <person name="Podar M."/>
            <person name="Stott M.B."/>
            <person name="Meneghin J."/>
            <person name="Chen Z."/>
            <person name="Lagutin K."/>
            <person name="Mitchell K."/>
            <person name="Reysenbach A.L."/>
        </authorList>
    </citation>
    <scope>NUCLEOTIDE SEQUENCE [LARGE SCALE GENOMIC DNA]</scope>
    <source>
        <strain evidence="2">NZ3</strain>
    </source>
</reference>
<feature type="transmembrane region" description="Helical" evidence="1">
    <location>
        <begin position="6"/>
        <end position="24"/>
    </location>
</feature>
<protein>
    <submittedName>
        <fullName evidence="2">Uncharacterized protein</fullName>
    </submittedName>
</protein>
<sequence>MRSNFLLILEVTIAILFIYLLLSYKPNFYYDIRGFREEDLLSSLISINYLYPSNVTYLEDYSCQIASNILDYYKVFVNGSLACNNTDEDLRNSIRTFYIINGTPIFVEIFLK</sequence>